<dbReference type="InterPro" id="IPR050765">
    <property type="entry name" value="Riboflavin_Biosynth_HTPR"/>
</dbReference>
<dbReference type="SUPFAM" id="SSF53597">
    <property type="entry name" value="Dihydrofolate reductase-like"/>
    <property type="match status" value="1"/>
</dbReference>
<dbReference type="PANTHER" id="PTHR38011">
    <property type="entry name" value="DIHYDROFOLATE REDUCTASE FAMILY PROTEIN (AFU_ORTHOLOGUE AFUA_8G06820)"/>
    <property type="match status" value="1"/>
</dbReference>
<dbReference type="Gene3D" id="3.40.430.10">
    <property type="entry name" value="Dihydrofolate Reductase, subunit A"/>
    <property type="match status" value="1"/>
</dbReference>
<feature type="domain" description="Bacterial bifunctional deaminase-reductase C-terminal" evidence="1">
    <location>
        <begin position="4"/>
        <end position="154"/>
    </location>
</feature>
<organism evidence="2 3">
    <name type="scientific">Antarctobacter heliothermus</name>
    <dbReference type="NCBI Taxonomy" id="74033"/>
    <lineage>
        <taxon>Bacteria</taxon>
        <taxon>Pseudomonadati</taxon>
        <taxon>Pseudomonadota</taxon>
        <taxon>Alphaproteobacteria</taxon>
        <taxon>Rhodobacterales</taxon>
        <taxon>Roseobacteraceae</taxon>
        <taxon>Antarctobacter</taxon>
    </lineage>
</organism>
<name>A0A239FMB4_9RHOB</name>
<evidence type="ECO:0000259" key="1">
    <source>
        <dbReference type="Pfam" id="PF01872"/>
    </source>
</evidence>
<dbReference type="RefSeq" id="WP_089278169.1">
    <property type="nucleotide sequence ID" value="NZ_FZON01000021.1"/>
</dbReference>
<accession>A0A239FMB4</accession>
<proteinExistence type="predicted"/>
<dbReference type="OrthoDB" id="7949219at2"/>
<dbReference type="InterPro" id="IPR002734">
    <property type="entry name" value="RibDG_C"/>
</dbReference>
<dbReference type="Proteomes" id="UP000198440">
    <property type="component" value="Unassembled WGS sequence"/>
</dbReference>
<dbReference type="GO" id="GO:0008703">
    <property type="term" value="F:5-amino-6-(5-phosphoribosylamino)uracil reductase activity"/>
    <property type="evidence" value="ECO:0007669"/>
    <property type="project" value="InterPro"/>
</dbReference>
<protein>
    <submittedName>
        <fullName evidence="2">Dihydrofolate reductase</fullName>
    </submittedName>
</protein>
<sequence length="247" mass="26097">MHPIVYDVAVSVDGFISGPDGDISNFAQDGQVVEDYRARLAGYSVAIMGRKTYEFGYRFGMTPGQNPYSHMRTIVFSKSLDLPEESEVEVRRTCDLAVLKTLKTTSDGPVYLCGGGDFAGALVSMGAIDLLRLKRAPILLGGGVTLFGQTAVSAPPHPYSVRYLPLWLCAARVRAVGSGPLIPANGPQKKNAAAIPCGGVSHVSTIGRNQALAASAALARRATSSSATRNASSSDCEAFRRGSQAVW</sequence>
<dbReference type="PANTHER" id="PTHR38011:SF11">
    <property type="entry name" value="2,5-DIAMINO-6-RIBOSYLAMINO-4(3H)-PYRIMIDINONE 5'-PHOSPHATE REDUCTASE"/>
    <property type="match status" value="1"/>
</dbReference>
<gene>
    <name evidence="2" type="ORF">SAMN04488078_102120</name>
</gene>
<dbReference type="AlphaFoldDB" id="A0A239FMB4"/>
<evidence type="ECO:0000313" key="3">
    <source>
        <dbReference type="Proteomes" id="UP000198440"/>
    </source>
</evidence>
<evidence type="ECO:0000313" key="2">
    <source>
        <dbReference type="EMBL" id="SNS57967.1"/>
    </source>
</evidence>
<dbReference type="GO" id="GO:0009231">
    <property type="term" value="P:riboflavin biosynthetic process"/>
    <property type="evidence" value="ECO:0007669"/>
    <property type="project" value="InterPro"/>
</dbReference>
<dbReference type="InterPro" id="IPR024072">
    <property type="entry name" value="DHFR-like_dom_sf"/>
</dbReference>
<dbReference type="EMBL" id="FZON01000021">
    <property type="protein sequence ID" value="SNS57967.1"/>
    <property type="molecule type" value="Genomic_DNA"/>
</dbReference>
<reference evidence="2 3" key="1">
    <citation type="submission" date="2017-06" db="EMBL/GenBank/DDBJ databases">
        <authorList>
            <person name="Kim H.J."/>
            <person name="Triplett B.A."/>
        </authorList>
    </citation>
    <scope>NUCLEOTIDE SEQUENCE [LARGE SCALE GENOMIC DNA]</scope>
    <source>
        <strain evidence="2 3">DSM 11445</strain>
    </source>
</reference>
<dbReference type="Pfam" id="PF01872">
    <property type="entry name" value="RibD_C"/>
    <property type="match status" value="1"/>
</dbReference>